<reference evidence="2" key="1">
    <citation type="submission" date="2020-04" db="EMBL/GenBank/DDBJ databases">
        <authorList>
            <person name="Chiriac C."/>
            <person name="Salcher M."/>
            <person name="Ghai R."/>
            <person name="Kavagutti S V."/>
        </authorList>
    </citation>
    <scope>NUCLEOTIDE SEQUENCE</scope>
</reference>
<dbReference type="Pfam" id="PF00149">
    <property type="entry name" value="Metallophos"/>
    <property type="match status" value="1"/>
</dbReference>
<gene>
    <name evidence="2" type="ORF">UFOVP806_29</name>
</gene>
<dbReference type="SUPFAM" id="SSF56300">
    <property type="entry name" value="Metallo-dependent phosphatases"/>
    <property type="match status" value="1"/>
</dbReference>
<protein>
    <submittedName>
        <fullName evidence="2">Calcineurin-like phosphoesterase domain, lpxH type</fullName>
    </submittedName>
</protein>
<dbReference type="InterPro" id="IPR029052">
    <property type="entry name" value="Metallo-depent_PP-like"/>
</dbReference>
<organism evidence="2">
    <name type="scientific">uncultured Caudovirales phage</name>
    <dbReference type="NCBI Taxonomy" id="2100421"/>
    <lineage>
        <taxon>Viruses</taxon>
        <taxon>Duplodnaviria</taxon>
        <taxon>Heunggongvirae</taxon>
        <taxon>Uroviricota</taxon>
        <taxon>Caudoviricetes</taxon>
        <taxon>Peduoviridae</taxon>
        <taxon>Maltschvirus</taxon>
        <taxon>Maltschvirus maltsch</taxon>
    </lineage>
</organism>
<accession>A0A6J5P0V0</accession>
<name>A0A6J5P0V0_9CAUD</name>
<evidence type="ECO:0000313" key="2">
    <source>
        <dbReference type="EMBL" id="CAB4163586.1"/>
    </source>
</evidence>
<dbReference type="Gene3D" id="3.60.21.10">
    <property type="match status" value="1"/>
</dbReference>
<proteinExistence type="predicted"/>
<sequence length="282" mass="32085">MRYMRGAHGPKSQPPDKEFVKPIGWQKERMPESQSTARHELHITGKHRILIISDLHVPYHDAAAVKAALDYGKRQRVDIIYINGDFADFYAVSRHDKDPTRTLKNEIAQCRKMLRHIRARFPAARIIFKVGNHEDRMERFLAKNAPVLLGVPEFQIPDILKLSELNIEYVPSLGLTFMGKLPVYHGHELPQGMSSPVNPARGIWMRVQESMICGHWHRSSVHTEKVGVHGKVKSCWSLGCLCDLSPDYAPVNRWSHGFAIVDTHEDGSYEVDNKTIIGGVTR</sequence>
<evidence type="ECO:0000259" key="1">
    <source>
        <dbReference type="Pfam" id="PF00149"/>
    </source>
</evidence>
<dbReference type="EMBL" id="LR796750">
    <property type="protein sequence ID" value="CAB4163586.1"/>
    <property type="molecule type" value="Genomic_DNA"/>
</dbReference>
<dbReference type="InterPro" id="IPR004843">
    <property type="entry name" value="Calcineurin-like_PHP"/>
</dbReference>
<feature type="domain" description="Calcineurin-like phosphoesterase" evidence="1">
    <location>
        <begin position="48"/>
        <end position="148"/>
    </location>
</feature>
<dbReference type="GO" id="GO:0016787">
    <property type="term" value="F:hydrolase activity"/>
    <property type="evidence" value="ECO:0007669"/>
    <property type="project" value="InterPro"/>
</dbReference>